<evidence type="ECO:0000313" key="2">
    <source>
        <dbReference type="Proteomes" id="UP000283433"/>
    </source>
</evidence>
<gene>
    <name evidence="1" type="ORF">BCY91_15800</name>
</gene>
<dbReference type="Proteomes" id="UP000283433">
    <property type="component" value="Unassembled WGS sequence"/>
</dbReference>
<organism evidence="1 2">
    <name type="scientific">Pelobium manganitolerans</name>
    <dbReference type="NCBI Taxonomy" id="1842495"/>
    <lineage>
        <taxon>Bacteria</taxon>
        <taxon>Pseudomonadati</taxon>
        <taxon>Bacteroidota</taxon>
        <taxon>Sphingobacteriia</taxon>
        <taxon>Sphingobacteriales</taxon>
        <taxon>Sphingobacteriaceae</taxon>
        <taxon>Pelobium</taxon>
    </lineage>
</organism>
<dbReference type="EMBL" id="MBTA01000005">
    <property type="protein sequence ID" value="RKD18264.1"/>
    <property type="molecule type" value="Genomic_DNA"/>
</dbReference>
<reference evidence="1 2" key="1">
    <citation type="submission" date="2016-07" db="EMBL/GenBank/DDBJ databases">
        <title>Genome of Pelobium manganitolerans.</title>
        <authorList>
            <person name="Wu S."/>
            <person name="Wang G."/>
        </authorList>
    </citation>
    <scope>NUCLEOTIDE SEQUENCE [LARGE SCALE GENOMIC DNA]</scope>
    <source>
        <strain evidence="1 2">YS-25</strain>
    </source>
</reference>
<accession>A0A419S8N8</accession>
<dbReference type="AlphaFoldDB" id="A0A419S8N8"/>
<evidence type="ECO:0000313" key="1">
    <source>
        <dbReference type="EMBL" id="RKD18264.1"/>
    </source>
</evidence>
<dbReference type="OrthoDB" id="799412at2"/>
<protein>
    <submittedName>
        <fullName evidence="1">Uncharacterized protein</fullName>
    </submittedName>
</protein>
<name>A0A419S8N8_9SPHI</name>
<comment type="caution">
    <text evidence="1">The sequence shown here is derived from an EMBL/GenBank/DDBJ whole genome shotgun (WGS) entry which is preliminary data.</text>
</comment>
<keyword evidence="2" id="KW-1185">Reference proteome</keyword>
<proteinExistence type="predicted"/>
<sequence length="69" mass="7689">MKVEALLIEPSDAKSYELIAEMAKQLGSRVKAISIEEKEDLVFGEMMSEAKTGEYIGKDVLLKKLRSAK</sequence>